<dbReference type="Proteomes" id="UP000030661">
    <property type="component" value="Unassembled WGS sequence"/>
</dbReference>
<reference evidence="1" key="1">
    <citation type="journal article" date="2015" name="PeerJ">
        <title>First genomic representation of candidate bacterial phylum KSB3 points to enhanced environmental sensing as a trigger of wastewater bulking.</title>
        <authorList>
            <person name="Sekiguchi Y."/>
            <person name="Ohashi A."/>
            <person name="Parks D.H."/>
            <person name="Yamauchi T."/>
            <person name="Tyson G.W."/>
            <person name="Hugenholtz P."/>
        </authorList>
    </citation>
    <scope>NUCLEOTIDE SEQUENCE [LARGE SCALE GENOMIC DNA]</scope>
</reference>
<keyword evidence="2" id="KW-1185">Reference proteome</keyword>
<sequence length="70" mass="8227">MQTQQTPLTNLQLEILKVFSLQLTQAELMDIRTVLARHFADRLTQRVDRIWQAKGLTAQDMDSWLNEDNQ</sequence>
<proteinExistence type="predicted"/>
<accession>A0A081BX75</accession>
<name>A0A081BX75_VECG1</name>
<dbReference type="AlphaFoldDB" id="A0A081BX75"/>
<dbReference type="eggNOG" id="ENOG5033DSI">
    <property type="taxonomic scope" value="Bacteria"/>
</dbReference>
<evidence type="ECO:0000313" key="1">
    <source>
        <dbReference type="EMBL" id="GAK56930.1"/>
    </source>
</evidence>
<organism evidence="1">
    <name type="scientific">Vecturithrix granuli</name>
    <dbReference type="NCBI Taxonomy" id="1499967"/>
    <lineage>
        <taxon>Bacteria</taxon>
        <taxon>Candidatus Moduliflexota</taxon>
        <taxon>Candidatus Vecturitrichia</taxon>
        <taxon>Candidatus Vecturitrichales</taxon>
        <taxon>Candidatus Vecturitrichaceae</taxon>
        <taxon>Candidatus Vecturithrix</taxon>
    </lineage>
</organism>
<gene>
    <name evidence="1" type="ORF">U27_03894</name>
</gene>
<dbReference type="HOGENOM" id="CLU_196041_0_0_0"/>
<dbReference type="STRING" id="1499967.U27_03894"/>
<evidence type="ECO:0000313" key="2">
    <source>
        <dbReference type="Proteomes" id="UP000030661"/>
    </source>
</evidence>
<dbReference type="EMBL" id="DF820465">
    <property type="protein sequence ID" value="GAK56930.1"/>
    <property type="molecule type" value="Genomic_DNA"/>
</dbReference>
<protein>
    <submittedName>
        <fullName evidence="1">Uncharacterized protein</fullName>
    </submittedName>
</protein>